<dbReference type="InterPro" id="IPR029753">
    <property type="entry name" value="D-isomer_DH_CS"/>
</dbReference>
<dbReference type="EC" id="1.1.1.399" evidence="4"/>
<reference evidence="14" key="1">
    <citation type="submission" date="2020-01" db="EMBL/GenBank/DDBJ databases">
        <authorList>
            <person name="Meier V. D."/>
            <person name="Meier V D."/>
        </authorList>
    </citation>
    <scope>NUCLEOTIDE SEQUENCE</scope>
    <source>
        <strain evidence="14">HLG_WM_MAG_07</strain>
    </source>
</reference>
<dbReference type="InterPro" id="IPR029752">
    <property type="entry name" value="D-isomer_DH_CS1"/>
</dbReference>
<dbReference type="InterPro" id="IPR006140">
    <property type="entry name" value="D-isomer_DH_NAD-bd"/>
</dbReference>
<dbReference type="SUPFAM" id="SSF51735">
    <property type="entry name" value="NAD(P)-binding Rossmann-fold domains"/>
    <property type="match status" value="1"/>
</dbReference>
<comment type="catalytic activity">
    <reaction evidence="11">
        <text>(2R)-3-phosphoglycerate + NAD(+) = 3-phosphooxypyruvate + NADH + H(+)</text>
        <dbReference type="Rhea" id="RHEA:12641"/>
        <dbReference type="ChEBI" id="CHEBI:15378"/>
        <dbReference type="ChEBI" id="CHEBI:18110"/>
        <dbReference type="ChEBI" id="CHEBI:57540"/>
        <dbReference type="ChEBI" id="CHEBI:57945"/>
        <dbReference type="ChEBI" id="CHEBI:58272"/>
        <dbReference type="EC" id="1.1.1.95"/>
    </reaction>
</comment>
<dbReference type="PANTHER" id="PTHR42938:SF47">
    <property type="entry name" value="HYDROXYPYRUVATE REDUCTASE"/>
    <property type="match status" value="1"/>
</dbReference>
<dbReference type="Pfam" id="PF00389">
    <property type="entry name" value="2-Hacid_dh"/>
    <property type="match status" value="1"/>
</dbReference>
<gene>
    <name evidence="14" type="ORF">HELGO_WM10599</name>
</gene>
<evidence type="ECO:0000256" key="3">
    <source>
        <dbReference type="ARBA" id="ARBA00005854"/>
    </source>
</evidence>
<dbReference type="PROSITE" id="PS00065">
    <property type="entry name" value="D_2_HYDROXYACID_DH_1"/>
    <property type="match status" value="1"/>
</dbReference>
<comment type="pathway">
    <text evidence="2">Amino-acid biosynthesis; L-serine biosynthesis; L-serine from 3-phospho-D-glycerate: step 1/3.</text>
</comment>
<dbReference type="PANTHER" id="PTHR42938">
    <property type="entry name" value="FORMATE DEHYDROGENASE 1"/>
    <property type="match status" value="1"/>
</dbReference>
<evidence type="ECO:0000256" key="5">
    <source>
        <dbReference type="ARBA" id="ARBA00013143"/>
    </source>
</evidence>
<evidence type="ECO:0000313" key="14">
    <source>
        <dbReference type="EMBL" id="CAA6801846.1"/>
    </source>
</evidence>
<evidence type="ECO:0000256" key="6">
    <source>
        <dbReference type="ARBA" id="ARBA00021582"/>
    </source>
</evidence>
<dbReference type="InterPro" id="IPR036291">
    <property type="entry name" value="NAD(P)-bd_dom_sf"/>
</dbReference>
<evidence type="ECO:0000256" key="12">
    <source>
        <dbReference type="RuleBase" id="RU003719"/>
    </source>
</evidence>
<evidence type="ECO:0000256" key="8">
    <source>
        <dbReference type="ARBA" id="ARBA00023027"/>
    </source>
</evidence>
<evidence type="ECO:0000256" key="10">
    <source>
        <dbReference type="ARBA" id="ARBA00048126"/>
    </source>
</evidence>
<feature type="domain" description="ACT" evidence="13">
    <location>
        <begin position="320"/>
        <end position="388"/>
    </location>
</feature>
<dbReference type="SUPFAM" id="SSF55021">
    <property type="entry name" value="ACT-like"/>
    <property type="match status" value="1"/>
</dbReference>
<dbReference type="PROSITE" id="PS51671">
    <property type="entry name" value="ACT"/>
    <property type="match status" value="1"/>
</dbReference>
<evidence type="ECO:0000259" key="13">
    <source>
        <dbReference type="PROSITE" id="PS51671"/>
    </source>
</evidence>
<dbReference type="PROSITE" id="PS00670">
    <property type="entry name" value="D_2_HYDROXYACID_DH_2"/>
    <property type="match status" value="1"/>
</dbReference>
<sequence>MSFQIKTLNNISGKGLSLLATNQYNVGDDVESPDAILLRSYNMHNMDIPDSLSAVGRAGSGVNNIPLHAMNEAGVVVFNAPGANSNAVKELVLAAMLIASRNLTMEKEYVDDLEGENSELHKAVEQGKKKFAGFELPGRTLGVVGLGAIGVKIANAARALGMHVVGYDPRIQIRYAWELSSDVKPVDSVDELLARSDFLTFHVPLIESTKNLINADSIKHMKEGAVVLNFARDGIVNDVDVCNAIDAGKLHAYVCDFPSNEIKGRKGVIAFPHLGASTTEAEENCARMVALQVSDYLENGNIINSVNLPNIKLARSGGYRLSIIHQNVPDMVGQISHVLGHADVNIQHMVNDSRGNLAYTLMDVEAAVSDETRQALLDVEGVLKVRVL</sequence>
<dbReference type="EC" id="1.1.1.95" evidence="5"/>
<dbReference type="InterPro" id="IPR045865">
    <property type="entry name" value="ACT-like_dom_sf"/>
</dbReference>
<protein>
    <recommendedName>
        <fullName evidence="6">D-3-phosphoglycerate dehydrogenase</fullName>
        <ecNumber evidence="4">1.1.1.399</ecNumber>
        <ecNumber evidence="5">1.1.1.95</ecNumber>
    </recommendedName>
    <alternativeName>
        <fullName evidence="9">2-oxoglutarate reductase</fullName>
    </alternativeName>
</protein>
<evidence type="ECO:0000256" key="9">
    <source>
        <dbReference type="ARBA" id="ARBA00030455"/>
    </source>
</evidence>
<dbReference type="AlphaFoldDB" id="A0A6S6S6G1"/>
<evidence type="ECO:0000256" key="7">
    <source>
        <dbReference type="ARBA" id="ARBA00023002"/>
    </source>
</evidence>
<dbReference type="Gene3D" id="3.40.50.720">
    <property type="entry name" value="NAD(P)-binding Rossmann-like Domain"/>
    <property type="match status" value="2"/>
</dbReference>
<dbReference type="UniPathway" id="UPA00135">
    <property type="reaction ID" value="UER00196"/>
</dbReference>
<comment type="function">
    <text evidence="1">Catalyzes the reversible oxidation of 3-phospho-D-glycerate to 3-phosphonooxypyruvate, the first step of the phosphorylated L-serine biosynthesis pathway. Also catalyzes the reversible oxidation of 2-hydroxyglutarate to 2-oxoglutarate.</text>
</comment>
<accession>A0A6S6S6G1</accession>
<evidence type="ECO:0000256" key="11">
    <source>
        <dbReference type="ARBA" id="ARBA00048731"/>
    </source>
</evidence>
<dbReference type="Pfam" id="PF02826">
    <property type="entry name" value="2-Hacid_dh_C"/>
    <property type="match status" value="1"/>
</dbReference>
<dbReference type="InterPro" id="IPR006139">
    <property type="entry name" value="D-isomer_2_OHA_DH_cat_dom"/>
</dbReference>
<evidence type="ECO:0000256" key="1">
    <source>
        <dbReference type="ARBA" id="ARBA00003800"/>
    </source>
</evidence>
<dbReference type="EMBL" id="CACVAY010000010">
    <property type="protein sequence ID" value="CAA6801846.1"/>
    <property type="molecule type" value="Genomic_DNA"/>
</dbReference>
<name>A0A6S6S6G1_9GAMM</name>
<dbReference type="GO" id="GO:0004617">
    <property type="term" value="F:phosphoglycerate dehydrogenase activity"/>
    <property type="evidence" value="ECO:0007669"/>
    <property type="project" value="UniProtKB-EC"/>
</dbReference>
<evidence type="ECO:0000256" key="2">
    <source>
        <dbReference type="ARBA" id="ARBA00005216"/>
    </source>
</evidence>
<dbReference type="CDD" id="cd04901">
    <property type="entry name" value="ACT_3PGDH"/>
    <property type="match status" value="1"/>
</dbReference>
<organism evidence="14">
    <name type="scientific">uncultured Thiotrichaceae bacterium</name>
    <dbReference type="NCBI Taxonomy" id="298394"/>
    <lineage>
        <taxon>Bacteria</taxon>
        <taxon>Pseudomonadati</taxon>
        <taxon>Pseudomonadota</taxon>
        <taxon>Gammaproteobacteria</taxon>
        <taxon>Thiotrichales</taxon>
        <taxon>Thiotrichaceae</taxon>
        <taxon>environmental samples</taxon>
    </lineage>
</organism>
<dbReference type="CDD" id="cd12174">
    <property type="entry name" value="PGDH_like_3"/>
    <property type="match status" value="1"/>
</dbReference>
<proteinExistence type="inferred from homology"/>
<comment type="similarity">
    <text evidence="3 12">Belongs to the D-isomer specific 2-hydroxyacid dehydrogenase family.</text>
</comment>
<keyword evidence="7 12" id="KW-0560">Oxidoreductase</keyword>
<dbReference type="InterPro" id="IPR002912">
    <property type="entry name" value="ACT_dom"/>
</dbReference>
<evidence type="ECO:0000256" key="4">
    <source>
        <dbReference type="ARBA" id="ARBA00013001"/>
    </source>
</evidence>
<dbReference type="GO" id="GO:0051287">
    <property type="term" value="F:NAD binding"/>
    <property type="evidence" value="ECO:0007669"/>
    <property type="project" value="InterPro"/>
</dbReference>
<comment type="catalytic activity">
    <reaction evidence="10">
        <text>(R)-2-hydroxyglutarate + NAD(+) = 2-oxoglutarate + NADH + H(+)</text>
        <dbReference type="Rhea" id="RHEA:49612"/>
        <dbReference type="ChEBI" id="CHEBI:15378"/>
        <dbReference type="ChEBI" id="CHEBI:15801"/>
        <dbReference type="ChEBI" id="CHEBI:16810"/>
        <dbReference type="ChEBI" id="CHEBI:57540"/>
        <dbReference type="ChEBI" id="CHEBI:57945"/>
        <dbReference type="EC" id="1.1.1.399"/>
    </reaction>
</comment>
<keyword evidence="8" id="KW-0520">NAD</keyword>
<dbReference type="SUPFAM" id="SSF52283">
    <property type="entry name" value="Formate/glycerate dehydrogenase catalytic domain-like"/>
    <property type="match status" value="1"/>
</dbReference>
<dbReference type="Gene3D" id="3.30.70.260">
    <property type="match status" value="1"/>
</dbReference>